<protein>
    <recommendedName>
        <fullName evidence="1">Sin domain-containing protein</fullName>
    </recommendedName>
</protein>
<dbReference type="SUPFAM" id="SSF47406">
    <property type="entry name" value="SinR repressor dimerisation domain-like"/>
    <property type="match status" value="1"/>
</dbReference>
<evidence type="ECO:0000313" key="2">
    <source>
        <dbReference type="EMBL" id="GHH99666.1"/>
    </source>
</evidence>
<comment type="caution">
    <text evidence="2">The sequence shown here is derived from an EMBL/GenBank/DDBJ whole genome shotgun (WGS) entry which is preliminary data.</text>
</comment>
<evidence type="ECO:0000259" key="1">
    <source>
        <dbReference type="PROSITE" id="PS51500"/>
    </source>
</evidence>
<name>A0ABQ3N6J9_9BACI</name>
<evidence type="ECO:0000313" key="3">
    <source>
        <dbReference type="Proteomes" id="UP000637074"/>
    </source>
</evidence>
<gene>
    <name evidence="2" type="ORF">AM1BK_32090</name>
</gene>
<organism evidence="2 3">
    <name type="scientific">Neobacillus kokaensis</name>
    <dbReference type="NCBI Taxonomy" id="2759023"/>
    <lineage>
        <taxon>Bacteria</taxon>
        <taxon>Bacillati</taxon>
        <taxon>Bacillota</taxon>
        <taxon>Bacilli</taxon>
        <taxon>Bacillales</taxon>
        <taxon>Bacillaceae</taxon>
        <taxon>Neobacillus</taxon>
    </lineage>
</organism>
<dbReference type="InterPro" id="IPR036281">
    <property type="entry name" value="SinR/SinI_dimer_dom_sf"/>
</dbReference>
<proteinExistence type="predicted"/>
<keyword evidence="3" id="KW-1185">Reference proteome</keyword>
<accession>A0ABQ3N6J9</accession>
<reference evidence="2 3" key="1">
    <citation type="journal article" date="2022" name="Int. J. Syst. Evol. Microbiol.">
        <title>Neobacillus kokaensis sp. nov., isolated from soil.</title>
        <authorList>
            <person name="Yuki K."/>
            <person name="Matsubara H."/>
            <person name="Yamaguchi S."/>
        </authorList>
    </citation>
    <scope>NUCLEOTIDE SEQUENCE [LARGE SCALE GENOMIC DNA]</scope>
    <source>
        <strain evidence="2 3">LOB 377</strain>
    </source>
</reference>
<dbReference type="EMBL" id="BNDS01000014">
    <property type="protein sequence ID" value="GHH99666.1"/>
    <property type="molecule type" value="Genomic_DNA"/>
</dbReference>
<dbReference type="PROSITE" id="PS51500">
    <property type="entry name" value="SIN"/>
    <property type="match status" value="1"/>
</dbReference>
<dbReference type="Pfam" id="PF08671">
    <property type="entry name" value="SinI"/>
    <property type="match status" value="1"/>
</dbReference>
<dbReference type="Proteomes" id="UP000637074">
    <property type="component" value="Unassembled WGS sequence"/>
</dbReference>
<sequence length="53" mass="6021">MGARKIKSENMVDLLVLDEEWVGLIIEAKNMGMQLEEVRSFLEKIVKDDGNKG</sequence>
<feature type="domain" description="Sin" evidence="1">
    <location>
        <begin position="8"/>
        <end position="46"/>
    </location>
</feature>
<dbReference type="InterPro" id="IPR010981">
    <property type="entry name" value="SinR/SinI_dimer_dom"/>
</dbReference>